<dbReference type="InterPro" id="IPR038726">
    <property type="entry name" value="PDDEXK_AddAB-type"/>
</dbReference>
<dbReference type="InterPro" id="IPR011604">
    <property type="entry name" value="PDDEXK-like_dom_sf"/>
</dbReference>
<keyword evidence="3" id="KW-0347">Helicase</keyword>
<dbReference type="Proteomes" id="UP001057375">
    <property type="component" value="Unassembled WGS sequence"/>
</dbReference>
<feature type="non-terminal residue" evidence="3">
    <location>
        <position position="194"/>
    </location>
</feature>
<feature type="region of interest" description="Disordered" evidence="1">
    <location>
        <begin position="1"/>
        <end position="36"/>
    </location>
</feature>
<evidence type="ECO:0000313" key="4">
    <source>
        <dbReference type="Proteomes" id="UP001057375"/>
    </source>
</evidence>
<dbReference type="Gene3D" id="3.90.320.10">
    <property type="match status" value="1"/>
</dbReference>
<evidence type="ECO:0000313" key="3">
    <source>
        <dbReference type="EMBL" id="GKT31294.1"/>
    </source>
</evidence>
<keyword evidence="4" id="KW-1185">Reference proteome</keyword>
<dbReference type="EMBL" id="BQXS01009527">
    <property type="protein sequence ID" value="GKT31294.1"/>
    <property type="molecule type" value="Genomic_DNA"/>
</dbReference>
<evidence type="ECO:0000256" key="1">
    <source>
        <dbReference type="SAM" id="MobiDB-lite"/>
    </source>
</evidence>
<protein>
    <submittedName>
        <fullName evidence="3">DNA helicase, UvrD/REP type like protein</fullName>
    </submittedName>
</protein>
<comment type="caution">
    <text evidence="3">The sequence shown here is derived from an EMBL/GenBank/DDBJ whole genome shotgun (WGS) entry which is preliminary data.</text>
</comment>
<dbReference type="GO" id="GO:0004386">
    <property type="term" value="F:helicase activity"/>
    <property type="evidence" value="ECO:0007669"/>
    <property type="project" value="UniProtKB-KW"/>
</dbReference>
<dbReference type="Pfam" id="PF12705">
    <property type="entry name" value="PDDEXK_1"/>
    <property type="match status" value="1"/>
</dbReference>
<sequence>MLDQTVEAQWPADPLAGRRGGLEEADEDDPDGWGADVDALLRERELAHRRPDLALPQHLSVTSLVELRHDPQALARRLARPRPTRPDLEVRRGTAFHSWVQRHYGSWADRTPAELEVPFEISVAGTVVRGRIDAVFGPDVSDEGTWTVVDWKTGHEPSGAEMEAAAVQLAAYRHAWAALQGIDPSRVNAVFHYV</sequence>
<gene>
    <name evidence="3" type="ORF">ADUPG1_005825</name>
</gene>
<feature type="domain" description="PD-(D/E)XK endonuclease-like" evidence="2">
    <location>
        <begin position="111"/>
        <end position="183"/>
    </location>
</feature>
<keyword evidence="3" id="KW-0547">Nucleotide-binding</keyword>
<organism evidence="3 4">
    <name type="scientific">Aduncisulcus paluster</name>
    <dbReference type="NCBI Taxonomy" id="2918883"/>
    <lineage>
        <taxon>Eukaryota</taxon>
        <taxon>Metamonada</taxon>
        <taxon>Carpediemonas-like organisms</taxon>
        <taxon>Aduncisulcus</taxon>
    </lineage>
</organism>
<keyword evidence="3" id="KW-0067">ATP-binding</keyword>
<name>A0ABQ5KFJ3_9EUKA</name>
<accession>A0ABQ5KFJ3</accession>
<keyword evidence="3" id="KW-0378">Hydrolase</keyword>
<reference evidence="3" key="1">
    <citation type="submission" date="2022-03" db="EMBL/GenBank/DDBJ databases">
        <title>Draft genome sequence of Aduncisulcus paluster, a free-living microaerophilic Fornicata.</title>
        <authorList>
            <person name="Yuyama I."/>
            <person name="Kume K."/>
            <person name="Tamura T."/>
            <person name="Inagaki Y."/>
            <person name="Hashimoto T."/>
        </authorList>
    </citation>
    <scope>NUCLEOTIDE SEQUENCE</scope>
    <source>
        <strain evidence="3">NY0171</strain>
    </source>
</reference>
<dbReference type="SUPFAM" id="SSF52980">
    <property type="entry name" value="Restriction endonuclease-like"/>
    <property type="match status" value="1"/>
</dbReference>
<evidence type="ECO:0000259" key="2">
    <source>
        <dbReference type="Pfam" id="PF12705"/>
    </source>
</evidence>
<proteinExistence type="predicted"/>
<dbReference type="InterPro" id="IPR011335">
    <property type="entry name" value="Restrct_endonuc-II-like"/>
</dbReference>